<feature type="coiled-coil region" evidence="1">
    <location>
        <begin position="60"/>
        <end position="94"/>
    </location>
</feature>
<comment type="caution">
    <text evidence="2">The sequence shown here is derived from an EMBL/GenBank/DDBJ whole genome shotgun (WGS) entry which is preliminary data.</text>
</comment>
<keyword evidence="3" id="KW-1185">Reference proteome</keyword>
<sequence length="167" mass="18652">MATLKECECVPKKAGVGNTSTILALIEAQEAGTAKIQRRKADNALLRVQLAETMQEPGSRRDLEAENDKLQVEKEKLRVKVDELQDKILQDQRTNSERVDRLLTAPTPNIGALATQAQDHARCTVLRFSNWQYLFGIIDKMQEPVLVAELHYQISISGDITIGLLTV</sequence>
<evidence type="ECO:0000313" key="2">
    <source>
        <dbReference type="EMBL" id="KAK4379722.1"/>
    </source>
</evidence>
<evidence type="ECO:0000313" key="3">
    <source>
        <dbReference type="Proteomes" id="UP001291623"/>
    </source>
</evidence>
<organism evidence="2 3">
    <name type="scientific">Anisodus tanguticus</name>
    <dbReference type="NCBI Taxonomy" id="243964"/>
    <lineage>
        <taxon>Eukaryota</taxon>
        <taxon>Viridiplantae</taxon>
        <taxon>Streptophyta</taxon>
        <taxon>Embryophyta</taxon>
        <taxon>Tracheophyta</taxon>
        <taxon>Spermatophyta</taxon>
        <taxon>Magnoliopsida</taxon>
        <taxon>eudicotyledons</taxon>
        <taxon>Gunneridae</taxon>
        <taxon>Pentapetalae</taxon>
        <taxon>asterids</taxon>
        <taxon>lamiids</taxon>
        <taxon>Solanales</taxon>
        <taxon>Solanaceae</taxon>
        <taxon>Solanoideae</taxon>
        <taxon>Hyoscyameae</taxon>
        <taxon>Anisodus</taxon>
    </lineage>
</organism>
<accession>A0AAE1T151</accession>
<reference evidence="2" key="1">
    <citation type="submission" date="2023-12" db="EMBL/GenBank/DDBJ databases">
        <title>Genome assembly of Anisodus tanguticus.</title>
        <authorList>
            <person name="Wang Y.-J."/>
        </authorList>
    </citation>
    <scope>NUCLEOTIDE SEQUENCE</scope>
    <source>
        <strain evidence="2">KB-2021</strain>
        <tissue evidence="2">Leaf</tissue>
    </source>
</reference>
<gene>
    <name evidence="2" type="ORF">RND71_001584</name>
</gene>
<name>A0AAE1T151_9SOLA</name>
<dbReference type="Proteomes" id="UP001291623">
    <property type="component" value="Unassembled WGS sequence"/>
</dbReference>
<dbReference type="AlphaFoldDB" id="A0AAE1T151"/>
<proteinExistence type="predicted"/>
<evidence type="ECO:0000256" key="1">
    <source>
        <dbReference type="SAM" id="Coils"/>
    </source>
</evidence>
<dbReference type="EMBL" id="JAVYJV010000001">
    <property type="protein sequence ID" value="KAK4379722.1"/>
    <property type="molecule type" value="Genomic_DNA"/>
</dbReference>
<protein>
    <submittedName>
        <fullName evidence="2">Uncharacterized protein</fullName>
    </submittedName>
</protein>
<keyword evidence="1" id="KW-0175">Coiled coil</keyword>